<gene>
    <name evidence="1" type="ORF">LOAG_13587</name>
</gene>
<dbReference type="AlphaFoldDB" id="A0A1S0TJ63"/>
<dbReference type="RefSeq" id="XP_003149141.1">
    <property type="nucleotide sequence ID" value="XM_003149093.1"/>
</dbReference>
<dbReference type="KEGG" id="loa:LOAG_13587"/>
<name>A0A1S0TJ63_LOALO</name>
<evidence type="ECO:0000313" key="1">
    <source>
        <dbReference type="EMBL" id="EFO14928.1"/>
    </source>
</evidence>
<dbReference type="CTD" id="9951058"/>
<accession>A0A1S0TJ63</accession>
<sequence length="102" mass="11654">MFLGYDRIVSLLCFQLNSSHKRIFLSNQFVSITVITITISHATKNWNIVTAKRGGIDLKSGKGRNRTDYIDKSITYLVTIRFNQKRAINVNEPYFVGVNSPK</sequence>
<dbReference type="EMBL" id="JH712295">
    <property type="protein sequence ID" value="EFO14928.1"/>
    <property type="molecule type" value="Genomic_DNA"/>
</dbReference>
<protein>
    <submittedName>
        <fullName evidence="1">Uncharacterized protein</fullName>
    </submittedName>
</protein>
<proteinExistence type="predicted"/>
<dbReference type="GeneID" id="9951058"/>
<organism evidence="1">
    <name type="scientific">Loa loa</name>
    <name type="common">Eye worm</name>
    <name type="synonym">Filaria loa</name>
    <dbReference type="NCBI Taxonomy" id="7209"/>
    <lineage>
        <taxon>Eukaryota</taxon>
        <taxon>Metazoa</taxon>
        <taxon>Ecdysozoa</taxon>
        <taxon>Nematoda</taxon>
        <taxon>Chromadorea</taxon>
        <taxon>Rhabditida</taxon>
        <taxon>Spirurina</taxon>
        <taxon>Spiruromorpha</taxon>
        <taxon>Filarioidea</taxon>
        <taxon>Onchocercidae</taxon>
        <taxon>Loa</taxon>
    </lineage>
</organism>
<dbReference type="InParanoid" id="A0A1S0TJ63"/>
<reference evidence="1" key="1">
    <citation type="submission" date="2012-04" db="EMBL/GenBank/DDBJ databases">
        <title>The Genome Sequence of Loa loa.</title>
        <authorList>
            <consortium name="The Broad Institute Genome Sequencing Platform"/>
            <consortium name="Broad Institute Genome Sequencing Center for Infectious Disease"/>
            <person name="Nutman T.B."/>
            <person name="Fink D.L."/>
            <person name="Russ C."/>
            <person name="Young S."/>
            <person name="Zeng Q."/>
            <person name="Gargeya S."/>
            <person name="Alvarado L."/>
            <person name="Berlin A."/>
            <person name="Chapman S.B."/>
            <person name="Chen Z."/>
            <person name="Freedman E."/>
            <person name="Gellesch M."/>
            <person name="Goldberg J."/>
            <person name="Griggs A."/>
            <person name="Gujja S."/>
            <person name="Heilman E.R."/>
            <person name="Heiman D."/>
            <person name="Howarth C."/>
            <person name="Mehta T."/>
            <person name="Neiman D."/>
            <person name="Pearson M."/>
            <person name="Roberts A."/>
            <person name="Saif S."/>
            <person name="Shea T."/>
            <person name="Shenoy N."/>
            <person name="Sisk P."/>
            <person name="Stolte C."/>
            <person name="Sykes S."/>
            <person name="White J."/>
            <person name="Yandava C."/>
            <person name="Haas B."/>
            <person name="Henn M.R."/>
            <person name="Nusbaum C."/>
            <person name="Birren B."/>
        </authorList>
    </citation>
    <scope>NUCLEOTIDE SEQUENCE [LARGE SCALE GENOMIC DNA]</scope>
</reference>